<keyword evidence="2" id="KW-1185">Reference proteome</keyword>
<dbReference type="AlphaFoldDB" id="U6RJQ4"/>
<evidence type="ECO:0000313" key="1">
    <source>
        <dbReference type="EMBL" id="EOA55966.1"/>
    </source>
</evidence>
<proteinExistence type="predicted"/>
<accession>U6RJQ4</accession>
<dbReference type="EMBL" id="AQHY01000016">
    <property type="protein sequence ID" value="EOA55966.1"/>
    <property type="molecule type" value="Genomic_DNA"/>
</dbReference>
<organism evidence="1 2">
    <name type="scientific">Phocaeicola massiliensis B84634 = Timone 84634 = DSM 17679 = JCM 13223</name>
    <dbReference type="NCBI Taxonomy" id="1121098"/>
    <lineage>
        <taxon>Bacteria</taxon>
        <taxon>Pseudomonadati</taxon>
        <taxon>Bacteroidota</taxon>
        <taxon>Bacteroidia</taxon>
        <taxon>Bacteroidales</taxon>
        <taxon>Bacteroidaceae</taxon>
        <taxon>Phocaeicola</taxon>
    </lineage>
</organism>
<comment type="caution">
    <text evidence="1">The sequence shown here is derived from an EMBL/GenBank/DDBJ whole genome shotgun (WGS) entry which is preliminary data.</text>
</comment>
<dbReference type="RefSeq" id="WP_005938745.1">
    <property type="nucleotide sequence ID" value="NZ_KB905472.1"/>
</dbReference>
<sequence>MKQKLQKYLDDCIKLRIPPFFEIVLSSLRRFVSRTKRFRPLDYACLSVELLQSPAADCMIRCSGPYSLLQWTIRSTAADCNNLAQFENLGELVKNTIFVA</sequence>
<name>U6RJQ4_9BACT</name>
<dbReference type="GeneID" id="60063983"/>
<evidence type="ECO:0000313" key="2">
    <source>
        <dbReference type="Proteomes" id="UP000017831"/>
    </source>
</evidence>
<reference evidence="1 2" key="1">
    <citation type="submission" date="2013-04" db="EMBL/GenBank/DDBJ databases">
        <title>The Genome Sequence of Bacteroides massiliensis DSM 17679.</title>
        <authorList>
            <consortium name="The Broad Institute Genomics Platform"/>
            <person name="Earl A."/>
            <person name="Ward D."/>
            <person name="Feldgarden M."/>
            <person name="Gevers D."/>
            <person name="Martens E."/>
            <person name="Fenner L."/>
            <person name="Roux V."/>
            <person name="Mallet M.N."/>
            <person name="Raoult D."/>
            <person name="Walker B."/>
            <person name="Young S."/>
            <person name="Zeng Q."/>
            <person name="Gargeya S."/>
            <person name="Fitzgerald M."/>
            <person name="Haas B."/>
            <person name="Abouelleil A."/>
            <person name="Allen A.W."/>
            <person name="Alvarado L."/>
            <person name="Arachchi H.M."/>
            <person name="Berlin A.M."/>
            <person name="Chapman S.B."/>
            <person name="Gainer-Dewar J."/>
            <person name="Goldberg J."/>
            <person name="Griggs A."/>
            <person name="Gujja S."/>
            <person name="Hansen M."/>
            <person name="Howarth C."/>
            <person name="Imamovic A."/>
            <person name="Ireland A."/>
            <person name="Larimer J."/>
            <person name="McCowan C."/>
            <person name="Murphy C."/>
            <person name="Pearson M."/>
            <person name="Poon T.W."/>
            <person name="Priest M."/>
            <person name="Roberts A."/>
            <person name="Saif S."/>
            <person name="Shea T."/>
            <person name="Sisk P."/>
            <person name="Sykes S."/>
            <person name="Wortman J."/>
            <person name="Nusbaum C."/>
            <person name="Birren B."/>
        </authorList>
    </citation>
    <scope>NUCLEOTIDE SEQUENCE [LARGE SCALE GENOMIC DNA]</scope>
    <source>
        <strain evidence="2">B84634 / Timone 84634 / DSM 17679 / JCM 13223</strain>
    </source>
</reference>
<dbReference type="HOGENOM" id="CLU_2300090_0_0_10"/>
<dbReference type="Proteomes" id="UP000017831">
    <property type="component" value="Unassembled WGS sequence"/>
</dbReference>
<protein>
    <submittedName>
        <fullName evidence="1">Uncharacterized protein</fullName>
    </submittedName>
</protein>
<gene>
    <name evidence="1" type="ORF">HMPREF1534_01333</name>
</gene>